<sequence length="167" mass="18594">MTPAFYADYIADLQSLLGQVDVSADDLQTFDVHIELAAAGSLIVYESKRRKGLTDSLFYGRPKGSASNQKISKETAFNAVSRFFSLGQFLALTDKASDTLRLSDEFPHCAVRISYRKKGSPKAQSMVMVFIGFNDEADALAYAKSIDAPEMLIADRPYNGKRIYEWK</sequence>
<dbReference type="EMBL" id="JACIEC010000005">
    <property type="protein sequence ID" value="MBB4145091.1"/>
    <property type="molecule type" value="Genomic_DNA"/>
</dbReference>
<protein>
    <submittedName>
        <fullName evidence="1">Uncharacterized protein</fullName>
    </submittedName>
</protein>
<keyword evidence="2" id="KW-1185">Reference proteome</keyword>
<comment type="caution">
    <text evidence="1">The sequence shown here is derived from an EMBL/GenBank/DDBJ whole genome shotgun (WGS) entry which is preliminary data.</text>
</comment>
<name>A0A7W6LL52_9HYPH</name>
<gene>
    <name evidence="1" type="ORF">GGQ72_003653</name>
</gene>
<proteinExistence type="predicted"/>
<dbReference type="AlphaFoldDB" id="A0A7W6LL52"/>
<reference evidence="1 2" key="1">
    <citation type="submission" date="2020-08" db="EMBL/GenBank/DDBJ databases">
        <title>Genomic Encyclopedia of Type Strains, Phase IV (KMG-IV): sequencing the most valuable type-strain genomes for metagenomic binning, comparative biology and taxonomic classification.</title>
        <authorList>
            <person name="Goeker M."/>
        </authorList>
    </citation>
    <scope>NUCLEOTIDE SEQUENCE [LARGE SCALE GENOMIC DNA]</scope>
    <source>
        <strain evidence="1 2">DSM 29514</strain>
    </source>
</reference>
<dbReference type="Proteomes" id="UP000519897">
    <property type="component" value="Unassembled WGS sequence"/>
</dbReference>
<dbReference type="RefSeq" id="WP_165130613.1">
    <property type="nucleotide sequence ID" value="NZ_CP049249.1"/>
</dbReference>
<organism evidence="1 2">
    <name type="scientific">Rhizobium rhizoryzae</name>
    <dbReference type="NCBI Taxonomy" id="451876"/>
    <lineage>
        <taxon>Bacteria</taxon>
        <taxon>Pseudomonadati</taxon>
        <taxon>Pseudomonadota</taxon>
        <taxon>Alphaproteobacteria</taxon>
        <taxon>Hyphomicrobiales</taxon>
        <taxon>Rhizobiaceae</taxon>
        <taxon>Rhizobium/Agrobacterium group</taxon>
        <taxon>Rhizobium</taxon>
    </lineage>
</organism>
<evidence type="ECO:0000313" key="2">
    <source>
        <dbReference type="Proteomes" id="UP000519897"/>
    </source>
</evidence>
<evidence type="ECO:0000313" key="1">
    <source>
        <dbReference type="EMBL" id="MBB4145091.1"/>
    </source>
</evidence>
<accession>A0A7W6LL52</accession>